<evidence type="ECO:0000313" key="1">
    <source>
        <dbReference type="EMBL" id="KDO39609.1"/>
    </source>
</evidence>
<proteinExistence type="predicted"/>
<keyword evidence="2" id="KW-1185">Reference proteome</keyword>
<dbReference type="Proteomes" id="UP000027120">
    <property type="component" value="Unassembled WGS sequence"/>
</dbReference>
<dbReference type="AlphaFoldDB" id="A0A067D9D3"/>
<dbReference type="EMBL" id="KK786429">
    <property type="protein sequence ID" value="KDO39609.1"/>
    <property type="molecule type" value="Genomic_DNA"/>
</dbReference>
<sequence length="100" mass="11313">DLQRSKKTLQPAPLTALQLSFSSNKSPFTRLSIAILEKDGKPTSGKEVKFGEDMTVKLSRDVRFRKPVEDRSSSFGKSEIIIKRSGQYRSLLFIRKGHCI</sequence>
<reference evidence="1 2" key="1">
    <citation type="submission" date="2014-04" db="EMBL/GenBank/DDBJ databases">
        <authorList>
            <consortium name="International Citrus Genome Consortium"/>
            <person name="Gmitter F."/>
            <person name="Chen C."/>
            <person name="Farmerie W."/>
            <person name="Harkins T."/>
            <person name="Desany B."/>
            <person name="Mohiuddin M."/>
            <person name="Kodira C."/>
            <person name="Borodovsky M."/>
            <person name="Lomsadze A."/>
            <person name="Burns P."/>
            <person name="Jenkins J."/>
            <person name="Prochnik S."/>
            <person name="Shu S."/>
            <person name="Chapman J."/>
            <person name="Pitluck S."/>
            <person name="Schmutz J."/>
            <person name="Rokhsar D."/>
        </authorList>
    </citation>
    <scope>NUCLEOTIDE SEQUENCE</scope>
</reference>
<name>A0A067D9D3_CITSI</name>
<protein>
    <submittedName>
        <fullName evidence="1">Uncharacterized protein</fullName>
    </submittedName>
</protein>
<organism evidence="1 2">
    <name type="scientific">Citrus sinensis</name>
    <name type="common">Sweet orange</name>
    <name type="synonym">Citrus aurantium var. sinensis</name>
    <dbReference type="NCBI Taxonomy" id="2711"/>
    <lineage>
        <taxon>Eukaryota</taxon>
        <taxon>Viridiplantae</taxon>
        <taxon>Streptophyta</taxon>
        <taxon>Embryophyta</taxon>
        <taxon>Tracheophyta</taxon>
        <taxon>Spermatophyta</taxon>
        <taxon>Magnoliopsida</taxon>
        <taxon>eudicotyledons</taxon>
        <taxon>Gunneridae</taxon>
        <taxon>Pentapetalae</taxon>
        <taxon>rosids</taxon>
        <taxon>malvids</taxon>
        <taxon>Sapindales</taxon>
        <taxon>Rutaceae</taxon>
        <taxon>Aurantioideae</taxon>
        <taxon>Citrus</taxon>
    </lineage>
</organism>
<feature type="non-terminal residue" evidence="1">
    <location>
        <position position="1"/>
    </location>
</feature>
<gene>
    <name evidence="1" type="ORF">CISIN_1g0381532mg</name>
</gene>
<accession>A0A067D9D3</accession>
<evidence type="ECO:0000313" key="2">
    <source>
        <dbReference type="Proteomes" id="UP000027120"/>
    </source>
</evidence>